<feature type="transmembrane region" description="Helical" evidence="5">
    <location>
        <begin position="241"/>
        <end position="265"/>
    </location>
</feature>
<evidence type="ECO:0000256" key="2">
    <source>
        <dbReference type="ARBA" id="ARBA00022692"/>
    </source>
</evidence>
<sequence length="393" mass="45081">MIDIQSLLIRVLMDPAFFCPFLVTQPKKCLQVWLSGRTVDYGSSPVIQKTGNGKEVTSMDSEAYKCGKMASLASSPYLLTVLFVHTIFSLVSLPLLLLSIRYIHRMNLIHHSTRHIVILNLLALMVHSVTRIAMHGTDLVNYLTPHISACEILPSYTRCHIMRVPFNISMYLACLSTITIALERLVSTFTSKDYENNRSVGYMLLAFQAMLTFFLFGMLFPRTRDPTRILYYCQTTAKNNTSLTIISISSLIVLQILAVIILKYLKLVNQKQSMKQKMNPELRQRYNVNENLRTITIVMPFCCTSCVFTSIFLAIVIILLFFSRLIPMDIYYALTDGSLLLPPYAVLLPFILRRMSRYVTQESQNSFHNHLSQTNSRRAGQFYFDSLAWAWKK</sequence>
<dbReference type="Pfam" id="PF10292">
    <property type="entry name" value="7TM_GPCR_Srab"/>
    <property type="match status" value="1"/>
</dbReference>
<proteinExistence type="predicted"/>
<dbReference type="InterPro" id="IPR019408">
    <property type="entry name" value="7TM_GPCR_serpentine_rcpt_Srab"/>
</dbReference>
<reference evidence="7" key="1">
    <citation type="journal article" date="2015" name="Nat. Genet.">
        <title>The genome and transcriptome of the zoonotic hookworm Ancylostoma ceylanicum identify infection-specific gene families.</title>
        <authorList>
            <person name="Schwarz E.M."/>
            <person name="Hu Y."/>
            <person name="Antoshechkin I."/>
            <person name="Miller M.M."/>
            <person name="Sternberg P.W."/>
            <person name="Aroian R.V."/>
        </authorList>
    </citation>
    <scope>NUCLEOTIDE SEQUENCE</scope>
    <source>
        <strain evidence="7">HY135</strain>
    </source>
</reference>
<dbReference type="EMBL" id="JARK01001464">
    <property type="protein sequence ID" value="EYB98800.1"/>
    <property type="molecule type" value="Genomic_DNA"/>
</dbReference>
<evidence type="ECO:0000256" key="5">
    <source>
        <dbReference type="SAM" id="Phobius"/>
    </source>
</evidence>
<keyword evidence="7" id="KW-1185">Reference proteome</keyword>
<dbReference type="Proteomes" id="UP000024635">
    <property type="component" value="Unassembled WGS sequence"/>
</dbReference>
<dbReference type="PANTHER" id="PTHR46561:SF15">
    <property type="entry name" value="G_PROTEIN_RECEP_F1_2 DOMAIN-CONTAINING PROTEIN"/>
    <property type="match status" value="1"/>
</dbReference>
<feature type="transmembrane region" description="Helical" evidence="5">
    <location>
        <begin position="199"/>
        <end position="221"/>
    </location>
</feature>
<keyword evidence="4 5" id="KW-0472">Membrane</keyword>
<evidence type="ECO:0000313" key="6">
    <source>
        <dbReference type="EMBL" id="EYB98800.1"/>
    </source>
</evidence>
<evidence type="ECO:0000256" key="3">
    <source>
        <dbReference type="ARBA" id="ARBA00022989"/>
    </source>
</evidence>
<evidence type="ECO:0000313" key="7">
    <source>
        <dbReference type="Proteomes" id="UP000024635"/>
    </source>
</evidence>
<feature type="transmembrane region" description="Helical" evidence="5">
    <location>
        <begin position="77"/>
        <end position="103"/>
    </location>
</feature>
<accession>A0A016T7V6</accession>
<feature type="transmembrane region" description="Helical" evidence="5">
    <location>
        <begin position="330"/>
        <end position="352"/>
    </location>
</feature>
<organism evidence="6 7">
    <name type="scientific">Ancylostoma ceylanicum</name>
    <dbReference type="NCBI Taxonomy" id="53326"/>
    <lineage>
        <taxon>Eukaryota</taxon>
        <taxon>Metazoa</taxon>
        <taxon>Ecdysozoa</taxon>
        <taxon>Nematoda</taxon>
        <taxon>Chromadorea</taxon>
        <taxon>Rhabditida</taxon>
        <taxon>Rhabditina</taxon>
        <taxon>Rhabditomorpha</taxon>
        <taxon>Strongyloidea</taxon>
        <taxon>Ancylostomatidae</taxon>
        <taxon>Ancylostomatinae</taxon>
        <taxon>Ancylostoma</taxon>
    </lineage>
</organism>
<gene>
    <name evidence="6" type="primary">Acey_s0128.g1450</name>
    <name evidence="6" type="ORF">Y032_0128g1450</name>
</gene>
<dbReference type="OrthoDB" id="5780970at2759"/>
<comment type="caution">
    <text evidence="6">The sequence shown here is derived from an EMBL/GenBank/DDBJ whole genome shotgun (WGS) entry which is preliminary data.</text>
</comment>
<name>A0A016T7V6_9BILA</name>
<comment type="subcellular location">
    <subcellularLocation>
        <location evidence="1">Membrane</location>
        <topology evidence="1">Multi-pass membrane protein</topology>
    </subcellularLocation>
</comment>
<evidence type="ECO:0000256" key="4">
    <source>
        <dbReference type="ARBA" id="ARBA00023136"/>
    </source>
</evidence>
<protein>
    <recommendedName>
        <fullName evidence="8">G-protein coupled receptors family 1 profile domain-containing protein</fullName>
    </recommendedName>
</protein>
<feature type="transmembrane region" description="Helical" evidence="5">
    <location>
        <begin position="168"/>
        <end position="187"/>
    </location>
</feature>
<keyword evidence="3 5" id="KW-1133">Transmembrane helix</keyword>
<keyword evidence="2 5" id="KW-0812">Transmembrane</keyword>
<dbReference type="PANTHER" id="PTHR46561">
    <property type="entry name" value="SERPENTINE RECEPTOR, CLASS AB (CLASS A-LIKE)-RELATED"/>
    <property type="match status" value="1"/>
</dbReference>
<feature type="transmembrane region" description="Helical" evidence="5">
    <location>
        <begin position="115"/>
        <end position="134"/>
    </location>
</feature>
<evidence type="ECO:0008006" key="8">
    <source>
        <dbReference type="Google" id="ProtNLM"/>
    </source>
</evidence>
<dbReference type="InterPro" id="IPR053286">
    <property type="entry name" value="Nematode_rcpt-like_srab"/>
</dbReference>
<dbReference type="AlphaFoldDB" id="A0A016T7V6"/>
<dbReference type="GO" id="GO:0016020">
    <property type="term" value="C:membrane"/>
    <property type="evidence" value="ECO:0007669"/>
    <property type="project" value="UniProtKB-SubCell"/>
</dbReference>
<evidence type="ECO:0000256" key="1">
    <source>
        <dbReference type="ARBA" id="ARBA00004141"/>
    </source>
</evidence>
<feature type="transmembrane region" description="Helical" evidence="5">
    <location>
        <begin position="295"/>
        <end position="324"/>
    </location>
</feature>